<organism evidence="11 12">
    <name type="scientific">Limnospira indica PCC 8005</name>
    <dbReference type="NCBI Taxonomy" id="376219"/>
    <lineage>
        <taxon>Bacteria</taxon>
        <taxon>Bacillati</taxon>
        <taxon>Cyanobacteriota</taxon>
        <taxon>Cyanophyceae</taxon>
        <taxon>Oscillatoriophycideae</taxon>
        <taxon>Oscillatoriales</taxon>
        <taxon>Sirenicapillariaceae</taxon>
        <taxon>Limnospira</taxon>
    </lineage>
</organism>
<dbReference type="PANTHER" id="PTHR33571:SF12">
    <property type="entry name" value="BSL3053 PROTEIN"/>
    <property type="match status" value="1"/>
</dbReference>
<evidence type="ECO:0000256" key="7">
    <source>
        <dbReference type="ARBA" id="ARBA00022840"/>
    </source>
</evidence>
<keyword evidence="6" id="KW-0547">Nucleotide-binding</keyword>
<evidence type="ECO:0000256" key="8">
    <source>
        <dbReference type="ARBA" id="ARBA00022842"/>
    </source>
</evidence>
<feature type="domain" description="Polymerase nucleotidyl transferase" evidence="10">
    <location>
        <begin position="34"/>
        <end position="113"/>
    </location>
</feature>
<dbReference type="PANTHER" id="PTHR33571">
    <property type="entry name" value="SSL8005 PROTEIN"/>
    <property type="match status" value="1"/>
</dbReference>
<name>A0A9P1KKE9_9CYAN</name>
<keyword evidence="12" id="KW-1185">Reference proteome</keyword>
<dbReference type="InterPro" id="IPR002934">
    <property type="entry name" value="Polymerase_NTP_transf_dom"/>
</dbReference>
<protein>
    <submittedName>
        <fullName evidence="11">DNA polymerase beta domain protein region</fullName>
    </submittedName>
</protein>
<evidence type="ECO:0000313" key="11">
    <source>
        <dbReference type="EMBL" id="CDM97897.1"/>
    </source>
</evidence>
<reference evidence="11 12" key="1">
    <citation type="submission" date="2014-02" db="EMBL/GenBank/DDBJ databases">
        <authorList>
            <person name="Genoscope - CEA"/>
        </authorList>
    </citation>
    <scope>NUCLEOTIDE SEQUENCE [LARGE SCALE GENOMIC DNA]</scope>
    <source>
        <strain evidence="11 12">PCC 8005</strain>
    </source>
</reference>
<dbReference type="Gene3D" id="3.30.460.10">
    <property type="entry name" value="Beta Polymerase, domain 2"/>
    <property type="match status" value="1"/>
</dbReference>
<dbReference type="InterPro" id="IPR043519">
    <property type="entry name" value="NT_sf"/>
</dbReference>
<proteinExistence type="inferred from homology"/>
<dbReference type="GO" id="GO:0016779">
    <property type="term" value="F:nucleotidyltransferase activity"/>
    <property type="evidence" value="ECO:0007669"/>
    <property type="project" value="UniProtKB-KW"/>
</dbReference>
<dbReference type="CDD" id="cd05403">
    <property type="entry name" value="NT_KNTase_like"/>
    <property type="match status" value="1"/>
</dbReference>
<keyword evidence="3" id="KW-0808">Transferase</keyword>
<keyword evidence="7" id="KW-0067">ATP-binding</keyword>
<evidence type="ECO:0000256" key="9">
    <source>
        <dbReference type="ARBA" id="ARBA00038276"/>
    </source>
</evidence>
<evidence type="ECO:0000256" key="5">
    <source>
        <dbReference type="ARBA" id="ARBA00022723"/>
    </source>
</evidence>
<keyword evidence="4" id="KW-0548">Nucleotidyltransferase</keyword>
<accession>A0A9P1KKE9</accession>
<evidence type="ECO:0000256" key="2">
    <source>
        <dbReference type="ARBA" id="ARBA00022649"/>
    </source>
</evidence>
<evidence type="ECO:0000256" key="4">
    <source>
        <dbReference type="ARBA" id="ARBA00022695"/>
    </source>
</evidence>
<dbReference type="GO" id="GO:0005524">
    <property type="term" value="F:ATP binding"/>
    <property type="evidence" value="ECO:0007669"/>
    <property type="project" value="UniProtKB-KW"/>
</dbReference>
<keyword evidence="2" id="KW-1277">Toxin-antitoxin system</keyword>
<evidence type="ECO:0000256" key="3">
    <source>
        <dbReference type="ARBA" id="ARBA00022679"/>
    </source>
</evidence>
<gene>
    <name evidence="11" type="ORF">ARTHRO_60498</name>
</gene>
<dbReference type="EMBL" id="FO818640">
    <property type="protein sequence ID" value="CDM97897.1"/>
    <property type="molecule type" value="Genomic_DNA"/>
</dbReference>
<evidence type="ECO:0000256" key="6">
    <source>
        <dbReference type="ARBA" id="ARBA00022741"/>
    </source>
</evidence>
<dbReference type="Proteomes" id="UP000032946">
    <property type="component" value="Chromosome"/>
</dbReference>
<dbReference type="AlphaFoldDB" id="A0A9P1KKE9"/>
<dbReference type="InterPro" id="IPR052038">
    <property type="entry name" value="Type-VII_TA_antitoxin"/>
</dbReference>
<keyword evidence="8" id="KW-0460">Magnesium</keyword>
<comment type="cofactor">
    <cofactor evidence="1">
        <name>Mg(2+)</name>
        <dbReference type="ChEBI" id="CHEBI:18420"/>
    </cofactor>
</comment>
<evidence type="ECO:0000256" key="1">
    <source>
        <dbReference type="ARBA" id="ARBA00001946"/>
    </source>
</evidence>
<dbReference type="GO" id="GO:0046872">
    <property type="term" value="F:metal ion binding"/>
    <property type="evidence" value="ECO:0007669"/>
    <property type="project" value="UniProtKB-KW"/>
</dbReference>
<comment type="similarity">
    <text evidence="9">Belongs to the MntA antitoxin family.</text>
</comment>
<sequence length="114" mass="12941">MKLQKLAEGRMISDLKEKPNLNLLRQKREDILAIAQKHGAKNVRIFGSVARGEADEDSDIDFLIDYDLEKITPWFPAGLLLDLENLLQRKVDVATVDMLKARIKDRVLSEAIAL</sequence>
<keyword evidence="5" id="KW-0479">Metal-binding</keyword>
<dbReference type="Pfam" id="PF01909">
    <property type="entry name" value="NTP_transf_2"/>
    <property type="match status" value="1"/>
</dbReference>
<evidence type="ECO:0000313" key="12">
    <source>
        <dbReference type="Proteomes" id="UP000032946"/>
    </source>
</evidence>
<evidence type="ECO:0000259" key="10">
    <source>
        <dbReference type="Pfam" id="PF01909"/>
    </source>
</evidence>
<dbReference type="SUPFAM" id="SSF81301">
    <property type="entry name" value="Nucleotidyltransferase"/>
    <property type="match status" value="1"/>
</dbReference>